<sequence length="258" mass="29346">MTCKNCKAALRTDYVFCPACGAKVAPNRLTYRGLFADILERFFDWDNSFHRTVRTMTVHPEKVIGDYIDGVRRRYLNPMSYLGIALGLSGILLFAMKYSIHEIDFDFLGMGTSSAASTKILDATMEYNSFIFLLYIPLLAIAGILSFNKRDYNLPEHVVSATYSLAHFSILTFPISMLILFLVPEDYLKYSLIYIVFMIGYSLFVLIRLHRYGLGITLIRSMLYTVLVIIGYFGLSLLINLIMLLTGVVTLEDFLPKP</sequence>
<dbReference type="Proteomes" id="UP001174839">
    <property type="component" value="Unassembled WGS sequence"/>
</dbReference>
<feature type="transmembrane region" description="Helical" evidence="1">
    <location>
        <begin position="127"/>
        <end position="147"/>
    </location>
</feature>
<dbReference type="EMBL" id="JAUDUY010000002">
    <property type="protein sequence ID" value="MDM9630935.1"/>
    <property type="molecule type" value="Genomic_DNA"/>
</dbReference>
<dbReference type="Pfam" id="PF12412">
    <property type="entry name" value="DUF3667"/>
    <property type="match status" value="1"/>
</dbReference>
<feature type="transmembrane region" description="Helical" evidence="1">
    <location>
        <begin position="159"/>
        <end position="184"/>
    </location>
</feature>
<accession>A0ABT7WDE0</accession>
<dbReference type="InterPro" id="IPR022134">
    <property type="entry name" value="DUF3667"/>
</dbReference>
<evidence type="ECO:0000313" key="2">
    <source>
        <dbReference type="EMBL" id="MDM9630935.1"/>
    </source>
</evidence>
<feature type="transmembrane region" description="Helical" evidence="1">
    <location>
        <begin position="190"/>
        <end position="209"/>
    </location>
</feature>
<dbReference type="RefSeq" id="WP_289724297.1">
    <property type="nucleotide sequence ID" value="NZ_JAUDUY010000002.1"/>
</dbReference>
<keyword evidence="1" id="KW-0472">Membrane</keyword>
<evidence type="ECO:0000256" key="1">
    <source>
        <dbReference type="SAM" id="Phobius"/>
    </source>
</evidence>
<keyword evidence="1" id="KW-1133">Transmembrane helix</keyword>
<gene>
    <name evidence="2" type="ORF">QU605_05605</name>
</gene>
<name>A0ABT7WDE0_9FLAO</name>
<feature type="transmembrane region" description="Helical" evidence="1">
    <location>
        <begin position="81"/>
        <end position="100"/>
    </location>
</feature>
<reference evidence="2" key="1">
    <citation type="submission" date="2023-06" db="EMBL/GenBank/DDBJ databases">
        <title>Robiginitalea aurantiacus sp. nov. and Algoriphagus sediminis sp. nov., isolated from coastal sediment.</title>
        <authorList>
            <person name="Zhou Z.Y."/>
            <person name="An J."/>
            <person name="Jia Y.W."/>
            <person name="Du Z.J."/>
        </authorList>
    </citation>
    <scope>NUCLEOTIDE SEQUENCE</scope>
    <source>
        <strain evidence="2">M39</strain>
    </source>
</reference>
<organism evidence="2 3">
    <name type="scientific">Robiginitalea aurantiaca</name>
    <dbReference type="NCBI Taxonomy" id="3056915"/>
    <lineage>
        <taxon>Bacteria</taxon>
        <taxon>Pseudomonadati</taxon>
        <taxon>Bacteroidota</taxon>
        <taxon>Flavobacteriia</taxon>
        <taxon>Flavobacteriales</taxon>
        <taxon>Flavobacteriaceae</taxon>
        <taxon>Robiginitalea</taxon>
    </lineage>
</organism>
<protein>
    <submittedName>
        <fullName evidence="2">DUF3667 domain-containing protein</fullName>
    </submittedName>
</protein>
<keyword evidence="1" id="KW-0812">Transmembrane</keyword>
<keyword evidence="3" id="KW-1185">Reference proteome</keyword>
<evidence type="ECO:0000313" key="3">
    <source>
        <dbReference type="Proteomes" id="UP001174839"/>
    </source>
</evidence>
<feature type="transmembrane region" description="Helical" evidence="1">
    <location>
        <begin position="221"/>
        <end position="249"/>
    </location>
</feature>
<comment type="caution">
    <text evidence="2">The sequence shown here is derived from an EMBL/GenBank/DDBJ whole genome shotgun (WGS) entry which is preliminary data.</text>
</comment>
<proteinExistence type="predicted"/>